<sequence length="181" mass="20539">MKRQACTVMIFTIALLAGCREETDHIPEVAGTTTSQTDITKRLEQQVESLIEQRDQSILVQEAFAETSSLSFDFMTALKTADVSLLKSVISSEFEYKITDDQWLYKLSEEIDGKSHITIYDKKKEIDSWHITYYGAQDDIIGNSIRVFIQGNDESGPPAMINLNFKQFDGQWKIIGLNTDV</sequence>
<keyword evidence="2" id="KW-1185">Reference proteome</keyword>
<proteinExistence type="predicted"/>
<dbReference type="PROSITE" id="PS51257">
    <property type="entry name" value="PROKAR_LIPOPROTEIN"/>
    <property type="match status" value="1"/>
</dbReference>
<reference evidence="1 2" key="1">
    <citation type="submission" date="2021-01" db="EMBL/GenBank/DDBJ databases">
        <title>FDA dAtabase for Regulatory Grade micrObial Sequences (FDA-ARGOS): Supporting development and validation of Infectious Disease Dx tests.</title>
        <authorList>
            <person name="Nelson B."/>
            <person name="Plummer A."/>
            <person name="Tallon L."/>
            <person name="Sadzewicz L."/>
            <person name="Zhao X."/>
            <person name="Boylan J."/>
            <person name="Ott S."/>
            <person name="Bowen H."/>
            <person name="Vavikolanu K."/>
            <person name="Mehta A."/>
            <person name="Aluvathingal J."/>
            <person name="Nadendla S."/>
            <person name="Myers T."/>
            <person name="Yan Y."/>
            <person name="Sichtig H."/>
        </authorList>
    </citation>
    <scope>NUCLEOTIDE SEQUENCE [LARGE SCALE GENOMIC DNA]</scope>
    <source>
        <strain evidence="1 2">FDAARGOS_1161</strain>
    </source>
</reference>
<dbReference type="KEGG" id="ppsr:I6J18_02895"/>
<dbReference type="RefSeq" id="WP_040375752.1">
    <property type="nucleotide sequence ID" value="NZ_CP068053.1"/>
</dbReference>
<evidence type="ECO:0000313" key="2">
    <source>
        <dbReference type="Proteomes" id="UP000595254"/>
    </source>
</evidence>
<dbReference type="AlphaFoldDB" id="A0A974S0Q1"/>
<dbReference type="EMBL" id="CP068053">
    <property type="protein sequence ID" value="QQT00882.1"/>
    <property type="molecule type" value="Genomic_DNA"/>
</dbReference>
<evidence type="ECO:0000313" key="1">
    <source>
        <dbReference type="EMBL" id="QQT00882.1"/>
    </source>
</evidence>
<name>A0A974S0Q1_PERPY</name>
<organism evidence="1 2">
    <name type="scientific">Peribacillus psychrosaccharolyticus</name>
    <name type="common">Bacillus psychrosaccharolyticus</name>
    <dbReference type="NCBI Taxonomy" id="1407"/>
    <lineage>
        <taxon>Bacteria</taxon>
        <taxon>Bacillati</taxon>
        <taxon>Bacillota</taxon>
        <taxon>Bacilli</taxon>
        <taxon>Bacillales</taxon>
        <taxon>Bacillaceae</taxon>
        <taxon>Peribacillus</taxon>
    </lineage>
</organism>
<accession>A0A974S0Q1</accession>
<protein>
    <submittedName>
        <fullName evidence="1">Uncharacterized protein</fullName>
    </submittedName>
</protein>
<gene>
    <name evidence="1" type="ORF">I6J18_02895</name>
</gene>
<dbReference type="Proteomes" id="UP000595254">
    <property type="component" value="Chromosome"/>
</dbReference>